<dbReference type="Proteomes" id="UP000000994">
    <property type="component" value="Segment"/>
</dbReference>
<dbReference type="Proteomes" id="UP000246186">
    <property type="component" value="Genome"/>
</dbReference>
<keyword evidence="3" id="KW-1185">Reference proteome</keyword>
<protein>
    <submittedName>
        <fullName evidence="1">Virion structural protein</fullName>
    </submittedName>
</protein>
<organismHost>
    <name type="scientific">Synechococcus</name>
    <dbReference type="NCBI Taxonomy" id="1129"/>
</organismHost>
<name>Q5GQW7_BPSYP</name>
<gene>
    <name evidence="2" type="ORF">S-PM2d086</name>
    <name evidence="1" type="ORF">S-PM2p086</name>
</gene>
<evidence type="ECO:0000313" key="1">
    <source>
        <dbReference type="EMBL" id="CAF34150.1"/>
    </source>
</evidence>
<accession>Q5GQW7</accession>
<reference evidence="2 4" key="3">
    <citation type="journal article" date="2015" name="PLoS ONE">
        <title>Spontaneous Deletion of an "ORFanage" Region Facilitates Host Adaptation in a "Photosynthetic" Cyanophage.</title>
        <authorList>
            <person name="Puxty R.J."/>
            <person name="Perez-Sepulveda B."/>
            <person name="Rihtman B."/>
            <person name="Evans D.J."/>
            <person name="Millard A.D."/>
            <person name="Scanlan D.J."/>
        </authorList>
    </citation>
    <scope>NUCLEOTIDE SEQUENCE [LARGE SCALE GENOMIC DNA]</scope>
</reference>
<evidence type="ECO:0000313" key="4">
    <source>
        <dbReference type="Proteomes" id="UP000246186"/>
    </source>
</evidence>
<sequence length="1251" mass="134099">MAAIQVYKTDTFEIQRQKINQIGEAISNFSGGGNDFAAGNLKLGDGSILDPSLAFTSDPKLGFYKSFPQTLGIVSDNKKVVEFSSSKITNLIDSVVQQNSLLNAQTRVNSFGKEYDSGNYENVSIIGGSGTNATASFEVISYNGSVITDGVNYPEGNFTLINLSGGTGSGASCNFDVDGIEGNVSNTGSGYTFGAYENVPLTGGSGTGARADILVTIDQIVTTVIIVNDGIDYQNGDILSVNSADVGGTGSGFQYTITSNPGTPIDFSIASYGDGYSAGDILSVTDYGTTNLQYQISQIGQVKNFQFQNGGSGYIQGDILTVDSQDLAGVISYSVENKELHKITFVNNISPSVVPVGATVKYNNNIGFIQYVKSSGGIVQYIYTDRIGATPGILLTIETEGGENTYDVDQSIDIFRWFIDNNGIPNLTFVPNQTYRFNYIPDEAHIFSLSRFPGGIWGRSRIENLSTNLISSSNVISVSSSTGILPGMDVIFVSGEGQLVSGTKVSEINGNDVTLSKTPLLSGSAVLTFVGSEYTSNVSRDESSLTIRVTEDTPSPLYYYCATQSQDHADEGGEENQESIITIDYLNPRTLFGSEFEIEIAEIESVDFIKLDSITGGITSVSVSSENADFNTGDITILDSFLITSDELSISTITSSNLNEEIELTANNFIVDSNFRISNKLFINNLTGNLTSSGTIKGNDLNINDTINITNNTISTASGNNLVLSPAPLRTAKVNATTALVIPVGTNNQRPQAAVVETGAIRFNTDTQQYEGYNATAASWSSLGGVRDVDGNTYIIAEASVGSNDNTLYFYNNGLNTARLNNTYFDFRSTKRIRSENMSAPSYTEWRANTPVSVGQYLKHKNNIYEVTIAGTTAGSANPPIHTTGIAINGSATLLWSALSISTLTFEEISEVRIGPDGTTPLVISDELVLQNNQISSKLNDINIKPSVGKKVFVDSNSSLVLPVGDNNQRGAAVIGSVRFNTSISQYEGYDGSNWSSLGGVRDVDGNTYIIPETSAGSNENILYFYNDDNNTLQLSSGGLDFVSTDNITSSTTDTLNLNASVVNFDNLSLSIDNTGTSTILSSIKDSLDINLSVGLNVDNLLSLTSNGEISVNTGFALGSESKINILDSTLKYFELSDSIISTFVIDLEKNVVDTGSDIIYDPSVHRAARMTIIVDNTTKDEREVIDFNICHKGTDIFYTEYGNITTSVKLIQTSFDFTAGNEVRATFTANQNNSANDIINIVVHKTIIKK</sequence>
<evidence type="ECO:0000313" key="2">
    <source>
        <dbReference type="EMBL" id="CFW42220.1"/>
    </source>
</evidence>
<dbReference type="EMBL" id="AJ630128">
    <property type="protein sequence ID" value="CAF34150.1"/>
    <property type="molecule type" value="Genomic_DNA"/>
</dbReference>
<organism evidence="1 3">
    <name type="scientific">Synechococcus phage S-PM2</name>
    <dbReference type="NCBI Taxonomy" id="238854"/>
    <lineage>
        <taxon>Viruses</taxon>
        <taxon>Duplodnaviria</taxon>
        <taxon>Heunggongvirae</taxon>
        <taxon>Uroviricota</taxon>
        <taxon>Caudoviricetes</taxon>
        <taxon>Pantevenvirales</taxon>
        <taxon>Kyanoviridae</taxon>
        <taxon>Nodensvirus</taxon>
        <taxon>Nodensvirus spm2</taxon>
    </lineage>
</organism>
<dbReference type="RefSeq" id="YP_195120.1">
    <property type="nucleotide sequence ID" value="NC_006820.1"/>
</dbReference>
<dbReference type="EMBL" id="LN828717">
    <property type="protein sequence ID" value="CFW42220.1"/>
    <property type="molecule type" value="Genomic_DNA"/>
</dbReference>
<reference evidence="1 3" key="1">
    <citation type="journal article" date="2004" name="Proc. Natl. Acad. Sci. U.S.A.">
        <title>Genetic organization of the psbAD region in phages infecting marine Synechococcus strains.</title>
        <authorList>
            <person name="Millard A."/>
            <person name="Clokie M.R."/>
            <person name="Shub D.A."/>
            <person name="Mann N.H."/>
        </authorList>
    </citation>
    <scope>NUCLEOTIDE SEQUENCE [LARGE SCALE GENOMIC DNA]</scope>
</reference>
<reference evidence="2" key="4">
    <citation type="submission" date="2015-02" db="EMBL/GenBank/DDBJ databases">
        <authorList>
            <person name="Chooi Y.-H."/>
        </authorList>
    </citation>
    <scope>NUCLEOTIDE SEQUENCE</scope>
</reference>
<dbReference type="OrthoDB" id="2344at10239"/>
<proteinExistence type="predicted"/>
<dbReference type="KEGG" id="vg:3260318"/>
<evidence type="ECO:0000313" key="3">
    <source>
        <dbReference type="Proteomes" id="UP000000994"/>
    </source>
</evidence>
<reference evidence="1 3" key="2">
    <citation type="journal article" date="2005" name="J. Bacteriol.">
        <title>The genome of S-PM2, a 'photosynthetic' T4-type bacteriophage that infects marine Synechococcus strains.</title>
        <authorList>
            <person name="Mann N.H."/>
            <person name="Clokie M.R."/>
            <person name="Millard A."/>
            <person name="Cook A."/>
            <person name="Wilson W.H."/>
            <person name="Wheatley P.J."/>
            <person name="Letarov A."/>
            <person name="Krisch H.M."/>
        </authorList>
    </citation>
    <scope>NUCLEOTIDE SEQUENCE</scope>
</reference>